<evidence type="ECO:0000313" key="2">
    <source>
        <dbReference type="EMBL" id="KAF5868922.1"/>
    </source>
</evidence>
<keyword evidence="1" id="KW-0812">Transmembrane</keyword>
<feature type="transmembrane region" description="Helical" evidence="1">
    <location>
        <begin position="198"/>
        <end position="217"/>
    </location>
</feature>
<protein>
    <submittedName>
        <fullName evidence="2">Uncharacterized protein</fullName>
    </submittedName>
</protein>
<comment type="caution">
    <text evidence="2">The sequence shown here is derived from an EMBL/GenBank/DDBJ whole genome shotgun (WGS) entry which is preliminary data.</text>
</comment>
<dbReference type="Proteomes" id="UP000531561">
    <property type="component" value="Unassembled WGS sequence"/>
</dbReference>
<accession>A0A8H6EE34</accession>
<dbReference type="EMBL" id="JABFCT010000019">
    <property type="protein sequence ID" value="KAF5868922.1"/>
    <property type="molecule type" value="Genomic_DNA"/>
</dbReference>
<name>A0A8H6EE34_9HELO</name>
<reference evidence="2 3" key="1">
    <citation type="journal article" date="2020" name="Phytopathology">
        <title>A high-quality genome resource of Botrytis fragariae, a new and rapidly spreading fungal pathogen causing strawberry gray mold in the U.S.A.</title>
        <authorList>
            <person name="Wu Y."/>
            <person name="Saski C.A."/>
            <person name="Schnabel G."/>
            <person name="Xiao S."/>
            <person name="Hu M."/>
        </authorList>
    </citation>
    <scope>NUCLEOTIDE SEQUENCE [LARGE SCALE GENOMIC DNA]</scope>
    <source>
        <strain evidence="2 3">BVB16</strain>
    </source>
</reference>
<proteinExistence type="predicted"/>
<dbReference type="AlphaFoldDB" id="A0A8H6EE34"/>
<feature type="transmembrane region" description="Helical" evidence="1">
    <location>
        <begin position="101"/>
        <end position="120"/>
    </location>
</feature>
<sequence>MKTILDPRFPSEEYEEYDEKPRHDFFPMKHGIARRQNLESPWDLEKNIRRNSWDGTLKPASGFEEVTSSDLEGKMCEKCERNKRIAYSWNPAFLCLPWLEWMYPIGFVVIFVFSLVVMTVSDANEIKGPNPSEDISKTPLAGMTHIDSFDLRHADLNATMPWLCTKLQSMRHHKGCYDITWLFGSYAGWSFLAYCWMHFSAISFSIVGASCLLYAVIWHHSDNKKGRGEFSSEKTGLFV</sequence>
<dbReference type="OrthoDB" id="3528021at2759"/>
<gene>
    <name evidence="2" type="ORF">Bfra_011887</name>
</gene>
<dbReference type="GeneID" id="59265905"/>
<keyword evidence="1" id="KW-0472">Membrane</keyword>
<keyword evidence="1" id="KW-1133">Transmembrane helix</keyword>
<keyword evidence="3" id="KW-1185">Reference proteome</keyword>
<organism evidence="2 3">
    <name type="scientific">Botrytis fragariae</name>
    <dbReference type="NCBI Taxonomy" id="1964551"/>
    <lineage>
        <taxon>Eukaryota</taxon>
        <taxon>Fungi</taxon>
        <taxon>Dikarya</taxon>
        <taxon>Ascomycota</taxon>
        <taxon>Pezizomycotina</taxon>
        <taxon>Leotiomycetes</taxon>
        <taxon>Helotiales</taxon>
        <taxon>Sclerotiniaceae</taxon>
        <taxon>Botrytis</taxon>
    </lineage>
</organism>
<evidence type="ECO:0000256" key="1">
    <source>
        <dbReference type="SAM" id="Phobius"/>
    </source>
</evidence>
<evidence type="ECO:0000313" key="3">
    <source>
        <dbReference type="Proteomes" id="UP000531561"/>
    </source>
</evidence>
<dbReference type="RefSeq" id="XP_037187871.1">
    <property type="nucleotide sequence ID" value="XM_037342213.1"/>
</dbReference>